<dbReference type="CDD" id="cd03137">
    <property type="entry name" value="GATase1_AraC_1"/>
    <property type="match status" value="1"/>
</dbReference>
<dbReference type="Gene3D" id="1.10.10.60">
    <property type="entry name" value="Homeodomain-like"/>
    <property type="match status" value="1"/>
</dbReference>
<reference evidence="4 5" key="1">
    <citation type="submission" date="2015-01" db="EMBL/GenBank/DDBJ databases">
        <title>Complete genome of Pseudomonas batumici UCM B-321 producer of the batumin antibiotic with strong antistaphilococcal and potential anticancer activity.</title>
        <authorList>
            <person name="Klochko V.V."/>
            <person name="Zelena L.B."/>
            <person name="Elena K.A."/>
            <person name="Reva O.N."/>
        </authorList>
    </citation>
    <scope>NUCLEOTIDE SEQUENCE [LARGE SCALE GENOMIC DNA]</scope>
    <source>
        <strain evidence="4 5">UCM B-321</strain>
    </source>
</reference>
<evidence type="ECO:0000259" key="3">
    <source>
        <dbReference type="PROSITE" id="PS01124"/>
    </source>
</evidence>
<dbReference type="InterPro" id="IPR052158">
    <property type="entry name" value="INH-QAR"/>
</dbReference>
<dbReference type="InterPro" id="IPR018060">
    <property type="entry name" value="HTH_AraC"/>
</dbReference>
<dbReference type="Pfam" id="PF12833">
    <property type="entry name" value="HTH_18"/>
    <property type="match status" value="1"/>
</dbReference>
<dbReference type="SMART" id="SM00342">
    <property type="entry name" value="HTH_ARAC"/>
    <property type="match status" value="1"/>
</dbReference>
<dbReference type="SUPFAM" id="SSF52317">
    <property type="entry name" value="Class I glutamine amidotransferase-like"/>
    <property type="match status" value="1"/>
</dbReference>
<dbReference type="PANTHER" id="PTHR43130:SF3">
    <property type="entry name" value="HTH-TYPE TRANSCRIPTIONAL REGULATOR RV1931C"/>
    <property type="match status" value="1"/>
</dbReference>
<comment type="caution">
    <text evidence="4">The sequence shown here is derived from an EMBL/GenBank/DDBJ whole genome shotgun (WGS) entry which is preliminary data.</text>
</comment>
<dbReference type="PATRIC" id="fig|226910.6.peg.4037"/>
<feature type="domain" description="HTH araC/xylS-type" evidence="3">
    <location>
        <begin position="209"/>
        <end position="307"/>
    </location>
</feature>
<name>A0A0C2IAD6_9PSED</name>
<keyword evidence="2" id="KW-0804">Transcription</keyword>
<evidence type="ECO:0000313" key="5">
    <source>
        <dbReference type="Proteomes" id="UP000031535"/>
    </source>
</evidence>
<gene>
    <name evidence="4" type="ORF">UCMB321_4043</name>
</gene>
<evidence type="ECO:0000313" key="4">
    <source>
        <dbReference type="EMBL" id="KIH82042.1"/>
    </source>
</evidence>
<evidence type="ECO:0000256" key="1">
    <source>
        <dbReference type="ARBA" id="ARBA00023015"/>
    </source>
</evidence>
<dbReference type="InterPro" id="IPR029062">
    <property type="entry name" value="Class_I_gatase-like"/>
</dbReference>
<dbReference type="InterPro" id="IPR009057">
    <property type="entry name" value="Homeodomain-like_sf"/>
</dbReference>
<organism evidence="4 5">
    <name type="scientific">Pseudomonas batumici</name>
    <dbReference type="NCBI Taxonomy" id="226910"/>
    <lineage>
        <taxon>Bacteria</taxon>
        <taxon>Pseudomonadati</taxon>
        <taxon>Pseudomonadota</taxon>
        <taxon>Gammaproteobacteria</taxon>
        <taxon>Pseudomonadales</taxon>
        <taxon>Pseudomonadaceae</taxon>
        <taxon>Pseudomonas</taxon>
    </lineage>
</organism>
<keyword evidence="1" id="KW-0805">Transcription regulation</keyword>
<dbReference type="PROSITE" id="PS01124">
    <property type="entry name" value="HTH_ARAC_FAMILY_2"/>
    <property type="match status" value="1"/>
</dbReference>
<sequence>MISIGIILFPGFQALSLATGTVFEYANLEVERQVYRVDLISEHGGPVSSSLGFAVQTRPFGSERYDTLLVVGDNDLAVGSVGLIDYLRRAPDFARRVASACTGSFHLAAAGLLDGRRATTHWYHAREFKQRYPQVPLDEDRIFTLDGPIWTSAGMTASIDLALALVEQDLGVEVTRQVARSLVVYHRRAGGQSQFSALLELDPKSDRIQTALAFARQNLRQPLSVEQLAQAAHLSPRQFSRLFRAETGQSPAKAIEHLRLEAARLMMESGWHSIDIVARDTGFADPERMRRAFLRAYGQPPQVIRRSLQLQS</sequence>
<dbReference type="InterPro" id="IPR002818">
    <property type="entry name" value="DJ-1/PfpI"/>
</dbReference>
<dbReference type="Proteomes" id="UP000031535">
    <property type="component" value="Unassembled WGS sequence"/>
</dbReference>
<dbReference type="SUPFAM" id="SSF46689">
    <property type="entry name" value="Homeodomain-like"/>
    <property type="match status" value="2"/>
</dbReference>
<evidence type="ECO:0000256" key="2">
    <source>
        <dbReference type="ARBA" id="ARBA00023163"/>
    </source>
</evidence>
<dbReference type="Gene3D" id="3.40.50.880">
    <property type="match status" value="1"/>
</dbReference>
<dbReference type="OrthoDB" id="9803764at2"/>
<accession>A0A0C2IAD6</accession>
<dbReference type="EMBL" id="JXDG01000056">
    <property type="protein sequence ID" value="KIH82042.1"/>
    <property type="molecule type" value="Genomic_DNA"/>
</dbReference>
<dbReference type="GO" id="GO:0003700">
    <property type="term" value="F:DNA-binding transcription factor activity"/>
    <property type="evidence" value="ECO:0007669"/>
    <property type="project" value="InterPro"/>
</dbReference>
<dbReference type="PANTHER" id="PTHR43130">
    <property type="entry name" value="ARAC-FAMILY TRANSCRIPTIONAL REGULATOR"/>
    <property type="match status" value="1"/>
</dbReference>
<dbReference type="Pfam" id="PF01965">
    <property type="entry name" value="DJ-1_PfpI"/>
    <property type="match status" value="1"/>
</dbReference>
<dbReference type="STRING" id="226910.UCMB321_4043"/>
<dbReference type="GO" id="GO:0043565">
    <property type="term" value="F:sequence-specific DNA binding"/>
    <property type="evidence" value="ECO:0007669"/>
    <property type="project" value="InterPro"/>
</dbReference>
<proteinExistence type="predicted"/>
<dbReference type="RefSeq" id="WP_040070211.1">
    <property type="nucleotide sequence ID" value="NZ_JXDG01000056.1"/>
</dbReference>
<keyword evidence="5" id="KW-1185">Reference proteome</keyword>
<dbReference type="AlphaFoldDB" id="A0A0C2IAD6"/>
<protein>
    <submittedName>
        <fullName evidence="4">Transcriptional regulator, AraC family</fullName>
    </submittedName>
</protein>